<name>A0A0E9VIG5_ANGAN</name>
<accession>A0A0E9VIG5</accession>
<dbReference type="AlphaFoldDB" id="A0A0E9VIG5"/>
<sequence>MGTVLPVAITPRMFSTSV</sequence>
<dbReference type="EMBL" id="GBXM01030725">
    <property type="protein sequence ID" value="JAH77852.1"/>
    <property type="molecule type" value="Transcribed_RNA"/>
</dbReference>
<protein>
    <submittedName>
        <fullName evidence="1">Uncharacterized protein</fullName>
    </submittedName>
</protein>
<proteinExistence type="predicted"/>
<evidence type="ECO:0000313" key="1">
    <source>
        <dbReference type="EMBL" id="JAH77852.1"/>
    </source>
</evidence>
<reference evidence="1" key="2">
    <citation type="journal article" date="2015" name="Fish Shellfish Immunol.">
        <title>Early steps in the European eel (Anguilla anguilla)-Vibrio vulnificus interaction in the gills: Role of the RtxA13 toxin.</title>
        <authorList>
            <person name="Callol A."/>
            <person name="Pajuelo D."/>
            <person name="Ebbesson L."/>
            <person name="Teles M."/>
            <person name="MacKenzie S."/>
            <person name="Amaro C."/>
        </authorList>
    </citation>
    <scope>NUCLEOTIDE SEQUENCE</scope>
</reference>
<reference evidence="1" key="1">
    <citation type="submission" date="2014-11" db="EMBL/GenBank/DDBJ databases">
        <authorList>
            <person name="Amaro Gonzalez C."/>
        </authorList>
    </citation>
    <scope>NUCLEOTIDE SEQUENCE</scope>
</reference>
<organism evidence="1">
    <name type="scientific">Anguilla anguilla</name>
    <name type="common">European freshwater eel</name>
    <name type="synonym">Muraena anguilla</name>
    <dbReference type="NCBI Taxonomy" id="7936"/>
    <lineage>
        <taxon>Eukaryota</taxon>
        <taxon>Metazoa</taxon>
        <taxon>Chordata</taxon>
        <taxon>Craniata</taxon>
        <taxon>Vertebrata</taxon>
        <taxon>Euteleostomi</taxon>
        <taxon>Actinopterygii</taxon>
        <taxon>Neopterygii</taxon>
        <taxon>Teleostei</taxon>
        <taxon>Anguilliformes</taxon>
        <taxon>Anguillidae</taxon>
        <taxon>Anguilla</taxon>
    </lineage>
</organism>